<feature type="compositionally biased region" description="Pro residues" evidence="1">
    <location>
        <begin position="300"/>
        <end position="320"/>
    </location>
</feature>
<gene>
    <name evidence="3" type="ORF">CVIRNUC_010447</name>
</gene>
<evidence type="ECO:0000313" key="3">
    <source>
        <dbReference type="EMBL" id="CAK0787231.1"/>
    </source>
</evidence>
<reference evidence="3 4" key="1">
    <citation type="submission" date="2023-10" db="EMBL/GenBank/DDBJ databases">
        <authorList>
            <person name="Maclean D."/>
            <person name="Macfadyen A."/>
        </authorList>
    </citation>
    <scope>NUCLEOTIDE SEQUENCE [LARGE SCALE GENOMIC DNA]</scope>
</reference>
<evidence type="ECO:0008006" key="5">
    <source>
        <dbReference type="Google" id="ProtNLM"/>
    </source>
</evidence>
<comment type="caution">
    <text evidence="3">The sequence shown here is derived from an EMBL/GenBank/DDBJ whole genome shotgun (WGS) entry which is preliminary data.</text>
</comment>
<evidence type="ECO:0000256" key="2">
    <source>
        <dbReference type="SAM" id="SignalP"/>
    </source>
</evidence>
<feature type="chain" id="PRO_5043852722" description="Extracellular protein" evidence="2">
    <location>
        <begin position="35"/>
        <end position="397"/>
    </location>
</feature>
<sequence>MTTGRANGPATVMWIARSLLVCLFVIASTNLAAAQHDTANAGALDGFAGAIATAGVTVAKAICTPLQKQDSIVLYDAATGQRLQSTCQVTGKIEEFLQGAPEQIATGLEYVANQVNDTVGFFQYMKSTAFGIAEHLVDNFRDLENLSKKAPVNLTPAVKRLIEHVRSVKDSDSDCTPATVYPGAQIPTQCVGPVFELVVSGGSCTEDPDSGEVACMPASVTLQKTPGGCNLKYTSSDIIQDRYCAMSTTYGNSTTGTFKHPAEIFNFQKLLSVPNPFNIDLSLYTATAAASASPIKPPRRSPFPQVPSMAPAPGPAPGPVQGPASGPGASPGSSGGSSDGYSSSGSYSDSGDYGGSLSSSAGGGSTASEPDFTVYPEAPVTAPTGLQAPVVASSGRK</sequence>
<evidence type="ECO:0000313" key="4">
    <source>
        <dbReference type="Proteomes" id="UP001314263"/>
    </source>
</evidence>
<proteinExistence type="predicted"/>
<evidence type="ECO:0000256" key="1">
    <source>
        <dbReference type="SAM" id="MobiDB-lite"/>
    </source>
</evidence>
<dbReference type="EMBL" id="CAUYUE010000016">
    <property type="protein sequence ID" value="CAK0787231.1"/>
    <property type="molecule type" value="Genomic_DNA"/>
</dbReference>
<feature type="signal peptide" evidence="2">
    <location>
        <begin position="1"/>
        <end position="34"/>
    </location>
</feature>
<keyword evidence="4" id="KW-1185">Reference proteome</keyword>
<feature type="region of interest" description="Disordered" evidence="1">
    <location>
        <begin position="291"/>
        <end position="397"/>
    </location>
</feature>
<dbReference type="Proteomes" id="UP001314263">
    <property type="component" value="Unassembled WGS sequence"/>
</dbReference>
<feature type="compositionally biased region" description="Low complexity" evidence="1">
    <location>
        <begin position="321"/>
        <end position="332"/>
    </location>
</feature>
<keyword evidence="2" id="KW-0732">Signal</keyword>
<organism evidence="3 4">
    <name type="scientific">Coccomyxa viridis</name>
    <dbReference type="NCBI Taxonomy" id="1274662"/>
    <lineage>
        <taxon>Eukaryota</taxon>
        <taxon>Viridiplantae</taxon>
        <taxon>Chlorophyta</taxon>
        <taxon>core chlorophytes</taxon>
        <taxon>Trebouxiophyceae</taxon>
        <taxon>Trebouxiophyceae incertae sedis</taxon>
        <taxon>Coccomyxaceae</taxon>
        <taxon>Coccomyxa</taxon>
    </lineage>
</organism>
<accession>A0AAV1IIT3</accession>
<name>A0AAV1IIT3_9CHLO</name>
<feature type="compositionally biased region" description="Low complexity" evidence="1">
    <location>
        <begin position="339"/>
        <end position="360"/>
    </location>
</feature>
<dbReference type="AlphaFoldDB" id="A0AAV1IIT3"/>
<protein>
    <recommendedName>
        <fullName evidence="5">Extracellular protein</fullName>
    </recommendedName>
</protein>